<dbReference type="PANTHER" id="PTHR43734:SF1">
    <property type="entry name" value="PHYTOENE DESATURASE"/>
    <property type="match status" value="1"/>
</dbReference>
<dbReference type="Proteomes" id="UP000544110">
    <property type="component" value="Unassembled WGS sequence"/>
</dbReference>
<name>A0A7Y9USR0_9ACTN</name>
<dbReference type="AlphaFoldDB" id="A0A7Y9USR0"/>
<dbReference type="EMBL" id="JACCAC010000001">
    <property type="protein sequence ID" value="NYG56249.1"/>
    <property type="molecule type" value="Genomic_DNA"/>
</dbReference>
<feature type="domain" description="Amine oxidase" evidence="1">
    <location>
        <begin position="12"/>
        <end position="334"/>
    </location>
</feature>
<dbReference type="GO" id="GO:0016491">
    <property type="term" value="F:oxidoreductase activity"/>
    <property type="evidence" value="ECO:0007669"/>
    <property type="project" value="InterPro"/>
</dbReference>
<dbReference type="EC" id="5.4.99.9" evidence="2"/>
<evidence type="ECO:0000259" key="1">
    <source>
        <dbReference type="Pfam" id="PF01593"/>
    </source>
</evidence>
<dbReference type="InterPro" id="IPR002937">
    <property type="entry name" value="Amino_oxidase"/>
</dbReference>
<dbReference type="Gene3D" id="3.50.50.60">
    <property type="entry name" value="FAD/NAD(P)-binding domain"/>
    <property type="match status" value="2"/>
</dbReference>
<dbReference type="PANTHER" id="PTHR43734">
    <property type="entry name" value="PHYTOENE DESATURASE"/>
    <property type="match status" value="1"/>
</dbReference>
<accession>A0A7Y9USR0</accession>
<gene>
    <name evidence="2" type="ORF">BJ989_002553</name>
</gene>
<comment type="caution">
    <text evidence="2">The sequence shown here is derived from an EMBL/GenBank/DDBJ whole genome shotgun (WGS) entry which is preliminary data.</text>
</comment>
<dbReference type="GO" id="GO:0008767">
    <property type="term" value="F:UDP-galactopyranose mutase activity"/>
    <property type="evidence" value="ECO:0007669"/>
    <property type="project" value="UniProtKB-EC"/>
</dbReference>
<keyword evidence="2" id="KW-0413">Isomerase</keyword>
<evidence type="ECO:0000313" key="2">
    <source>
        <dbReference type="EMBL" id="NYG56249.1"/>
    </source>
</evidence>
<reference evidence="2 3" key="1">
    <citation type="submission" date="2020-07" db="EMBL/GenBank/DDBJ databases">
        <title>Sequencing the genomes of 1000 actinobacteria strains.</title>
        <authorList>
            <person name="Klenk H.-P."/>
        </authorList>
    </citation>
    <scope>NUCLEOTIDE SEQUENCE [LARGE SCALE GENOMIC DNA]</scope>
    <source>
        <strain evidence="2 3">DSM 24552</strain>
    </source>
</reference>
<dbReference type="InterPro" id="IPR036188">
    <property type="entry name" value="FAD/NAD-bd_sf"/>
</dbReference>
<dbReference type="SUPFAM" id="SSF51905">
    <property type="entry name" value="FAD/NAD(P)-binding domain"/>
    <property type="match status" value="1"/>
</dbReference>
<dbReference type="Pfam" id="PF01593">
    <property type="entry name" value="Amino_oxidase"/>
    <property type="match status" value="1"/>
</dbReference>
<dbReference type="RefSeq" id="WP_179518538.1">
    <property type="nucleotide sequence ID" value="NZ_JACCAC010000001.1"/>
</dbReference>
<keyword evidence="3" id="KW-1185">Reference proteome</keyword>
<organism evidence="2 3">
    <name type="scientific">Nocardioides perillae</name>
    <dbReference type="NCBI Taxonomy" id="1119534"/>
    <lineage>
        <taxon>Bacteria</taxon>
        <taxon>Bacillati</taxon>
        <taxon>Actinomycetota</taxon>
        <taxon>Actinomycetes</taxon>
        <taxon>Propionibacteriales</taxon>
        <taxon>Nocardioidaceae</taxon>
        <taxon>Nocardioides</taxon>
    </lineage>
</organism>
<proteinExistence type="predicted"/>
<sequence>MSRVVVVGGGLGGTAAAARLAKLGHDVHLLERAGALGGALVPVRSGDLTWESATASTTLPAVVRDLFRKSGRPLERELDLVPLAVPREHRFPDGSRVRLPTGSRAAQLEALEGLGAGVGTAWVDHVAAYAPAWEALRRDLFERPWAPDLATAEARDLLRSRTSLHRHLRRSLRDPRLRALAAHPAVLGGHDLRAVPWWVGLETYVEQRSGTWTVPGGMHRLGEALADRLATRRVTVSLGTAATDVVVRGGRAVAVATAAGEVDADVVVCAVDPRGLPTLAPHAARTTPALPPVVAHVALDATGLPDDAPPEVVVHGETTFVVRTGGQAPPGRAAWTVLGRGPVSEDLLRALARVGVDLRERVLERHDLSPLQAVQRWGGSPYGVLWQGRRSVTDRLGPRTPVPGVLACGAHATSGAGLPFVGLSAALVAEVVGPA</sequence>
<evidence type="ECO:0000313" key="3">
    <source>
        <dbReference type="Proteomes" id="UP000544110"/>
    </source>
</evidence>
<protein>
    <submittedName>
        <fullName evidence="2">UDP-galactopyranose mutase</fullName>
        <ecNumber evidence="2">5.4.99.9</ecNumber>
    </submittedName>
</protein>